<dbReference type="GO" id="GO:0016020">
    <property type="term" value="C:membrane"/>
    <property type="evidence" value="ECO:0007669"/>
    <property type="project" value="UniProtKB-SubCell"/>
</dbReference>
<evidence type="ECO:0000259" key="6">
    <source>
        <dbReference type="Pfam" id="PF12819"/>
    </source>
</evidence>
<dbReference type="Proteomes" id="UP001280121">
    <property type="component" value="Unassembled WGS sequence"/>
</dbReference>
<reference evidence="7" key="1">
    <citation type="journal article" date="2023" name="Plant J.">
        <title>Genome sequences and population genomics provide insights into the demographic history, inbreeding, and mutation load of two 'living fossil' tree species of Dipteronia.</title>
        <authorList>
            <person name="Feng Y."/>
            <person name="Comes H.P."/>
            <person name="Chen J."/>
            <person name="Zhu S."/>
            <person name="Lu R."/>
            <person name="Zhang X."/>
            <person name="Li P."/>
            <person name="Qiu J."/>
            <person name="Olsen K.M."/>
            <person name="Qiu Y."/>
        </authorList>
    </citation>
    <scope>NUCLEOTIDE SEQUENCE</scope>
    <source>
        <strain evidence="7">KIB01</strain>
    </source>
</reference>
<evidence type="ECO:0000256" key="5">
    <source>
        <dbReference type="ARBA" id="ARBA00023136"/>
    </source>
</evidence>
<dbReference type="InterPro" id="IPR024788">
    <property type="entry name" value="Malectin-like_Carb-bd_dom"/>
</dbReference>
<evidence type="ECO:0000256" key="1">
    <source>
        <dbReference type="ARBA" id="ARBA00004167"/>
    </source>
</evidence>
<keyword evidence="3" id="KW-0732">Signal</keyword>
<comment type="caution">
    <text evidence="7">The sequence shown here is derived from an EMBL/GenBank/DDBJ whole genome shotgun (WGS) entry which is preliminary data.</text>
</comment>
<keyword evidence="8" id="KW-1185">Reference proteome</keyword>
<evidence type="ECO:0000256" key="3">
    <source>
        <dbReference type="ARBA" id="ARBA00022729"/>
    </source>
</evidence>
<dbReference type="EMBL" id="JANJYI010000004">
    <property type="protein sequence ID" value="KAK2654543.1"/>
    <property type="molecule type" value="Genomic_DNA"/>
</dbReference>
<organism evidence="7 8">
    <name type="scientific">Dipteronia dyeriana</name>
    <dbReference type="NCBI Taxonomy" id="168575"/>
    <lineage>
        <taxon>Eukaryota</taxon>
        <taxon>Viridiplantae</taxon>
        <taxon>Streptophyta</taxon>
        <taxon>Embryophyta</taxon>
        <taxon>Tracheophyta</taxon>
        <taxon>Spermatophyta</taxon>
        <taxon>Magnoliopsida</taxon>
        <taxon>eudicotyledons</taxon>
        <taxon>Gunneridae</taxon>
        <taxon>Pentapetalae</taxon>
        <taxon>rosids</taxon>
        <taxon>malvids</taxon>
        <taxon>Sapindales</taxon>
        <taxon>Sapindaceae</taxon>
        <taxon>Hippocastanoideae</taxon>
        <taxon>Acereae</taxon>
        <taxon>Dipteronia</taxon>
    </lineage>
</organism>
<proteinExistence type="predicted"/>
<accession>A0AAD9X8A0</accession>
<name>A0AAD9X8A0_9ROSI</name>
<keyword evidence="4" id="KW-1133">Transmembrane helix</keyword>
<evidence type="ECO:0000256" key="4">
    <source>
        <dbReference type="ARBA" id="ARBA00022989"/>
    </source>
</evidence>
<dbReference type="Pfam" id="PF12819">
    <property type="entry name" value="Malectin_like"/>
    <property type="match status" value="1"/>
</dbReference>
<feature type="domain" description="Malectin-like" evidence="6">
    <location>
        <begin position="2"/>
        <end position="92"/>
    </location>
</feature>
<evidence type="ECO:0000313" key="7">
    <source>
        <dbReference type="EMBL" id="KAK2654543.1"/>
    </source>
</evidence>
<sequence length="100" mass="11588">MPENGSNSLVIDWEPSDPTSEYFAYLYFAELDQSQANNETREEKVFCNGELFYGPFTPSYLSSNTLYSKNPLSGQTLEFSTTKRRNHHYRPLSTRLSFIN</sequence>
<gene>
    <name evidence="7" type="ORF">Ddye_014399</name>
</gene>
<evidence type="ECO:0000256" key="2">
    <source>
        <dbReference type="ARBA" id="ARBA00022692"/>
    </source>
</evidence>
<dbReference type="AlphaFoldDB" id="A0AAD9X8A0"/>
<keyword evidence="2" id="KW-0812">Transmembrane</keyword>
<protein>
    <recommendedName>
        <fullName evidence="6">Malectin-like domain-containing protein</fullName>
    </recommendedName>
</protein>
<keyword evidence="5" id="KW-0472">Membrane</keyword>
<comment type="subcellular location">
    <subcellularLocation>
        <location evidence="1">Membrane</location>
        <topology evidence="1">Single-pass membrane protein</topology>
    </subcellularLocation>
</comment>
<evidence type="ECO:0000313" key="8">
    <source>
        <dbReference type="Proteomes" id="UP001280121"/>
    </source>
</evidence>